<dbReference type="Proteomes" id="UP000831701">
    <property type="component" value="Chromosome 6"/>
</dbReference>
<comment type="caution">
    <text evidence="1">The sequence shown here is derived from an EMBL/GenBank/DDBJ whole genome shotgun (WGS) entry which is preliminary data.</text>
</comment>
<gene>
    <name evidence="1" type="ORF">L3Q82_024313</name>
</gene>
<keyword evidence="2" id="KW-1185">Reference proteome</keyword>
<proteinExistence type="predicted"/>
<evidence type="ECO:0000313" key="2">
    <source>
        <dbReference type="Proteomes" id="UP000831701"/>
    </source>
</evidence>
<name>A0ACB8WVD1_9TELE</name>
<dbReference type="EMBL" id="CM041536">
    <property type="protein sequence ID" value="KAI3371756.1"/>
    <property type="molecule type" value="Genomic_DNA"/>
</dbReference>
<reference evidence="1" key="1">
    <citation type="submission" date="2022-04" db="EMBL/GenBank/DDBJ databases">
        <title>Jade perch genome.</title>
        <authorList>
            <person name="Chao B."/>
        </authorList>
    </citation>
    <scope>NUCLEOTIDE SEQUENCE</scope>
    <source>
        <strain evidence="1">CB-2022</strain>
    </source>
</reference>
<sequence>MSVCLSVCPQILILGLFLVPGWTLRVKACYEEHQLHRAASRKLSRHYPQPPEPLSEDPDSPARCPVELYQQKPGRDVSRRSVSPWRYVLVQKEDHFPSSYAEAQCLCSGCILIEKRHDSDSSKVKSIPVESYSYNSRPITQKRVFLKKELCNNEDGKKTYRLQPVIVEVAVGCTCVRALTSS</sequence>
<protein>
    <submittedName>
        <fullName evidence="1">Uncharacterized protein</fullName>
    </submittedName>
</protein>
<accession>A0ACB8WVD1</accession>
<evidence type="ECO:0000313" key="1">
    <source>
        <dbReference type="EMBL" id="KAI3371756.1"/>
    </source>
</evidence>
<organism evidence="1 2">
    <name type="scientific">Scortum barcoo</name>
    <name type="common">barcoo grunter</name>
    <dbReference type="NCBI Taxonomy" id="214431"/>
    <lineage>
        <taxon>Eukaryota</taxon>
        <taxon>Metazoa</taxon>
        <taxon>Chordata</taxon>
        <taxon>Craniata</taxon>
        <taxon>Vertebrata</taxon>
        <taxon>Euteleostomi</taxon>
        <taxon>Actinopterygii</taxon>
        <taxon>Neopterygii</taxon>
        <taxon>Teleostei</taxon>
        <taxon>Neoteleostei</taxon>
        <taxon>Acanthomorphata</taxon>
        <taxon>Eupercaria</taxon>
        <taxon>Centrarchiformes</taxon>
        <taxon>Terapontoidei</taxon>
        <taxon>Terapontidae</taxon>
        <taxon>Scortum</taxon>
    </lineage>
</organism>